<reference evidence="1 2" key="1">
    <citation type="submission" date="2023-12" db="EMBL/GenBank/DDBJ databases">
        <title>Baltic Sea Cyanobacteria.</title>
        <authorList>
            <person name="Delbaje E."/>
            <person name="Fewer D.P."/>
            <person name="Shishido T.K."/>
        </authorList>
    </citation>
    <scope>NUCLEOTIDE SEQUENCE [LARGE SCALE GENOMIC DNA]</scope>
    <source>
        <strain evidence="1 2">UHCC 0370</strain>
    </source>
</reference>
<evidence type="ECO:0000313" key="1">
    <source>
        <dbReference type="EMBL" id="MEA5480627.1"/>
    </source>
</evidence>
<proteinExistence type="predicted"/>
<organism evidence="1 2">
    <name type="scientific">Pseudanabaena galeata UHCC 0370</name>
    <dbReference type="NCBI Taxonomy" id="3110310"/>
    <lineage>
        <taxon>Bacteria</taxon>
        <taxon>Bacillati</taxon>
        <taxon>Cyanobacteriota</taxon>
        <taxon>Cyanophyceae</taxon>
        <taxon>Pseudanabaenales</taxon>
        <taxon>Pseudanabaenaceae</taxon>
        <taxon>Pseudanabaena</taxon>
    </lineage>
</organism>
<comment type="caution">
    <text evidence="1">The sequence shown here is derived from an EMBL/GenBank/DDBJ whole genome shotgun (WGS) entry which is preliminary data.</text>
</comment>
<dbReference type="RefSeq" id="WP_323263584.1">
    <property type="nucleotide sequence ID" value="NZ_JAYGIE010000140.1"/>
</dbReference>
<dbReference type="EMBL" id="JAYGIE010000140">
    <property type="protein sequence ID" value="MEA5480627.1"/>
    <property type="molecule type" value="Genomic_DNA"/>
</dbReference>
<name>A0ABU5TRA0_9CYAN</name>
<evidence type="ECO:0000313" key="2">
    <source>
        <dbReference type="Proteomes" id="UP001301388"/>
    </source>
</evidence>
<keyword evidence="2" id="KW-1185">Reference proteome</keyword>
<protein>
    <recommendedName>
        <fullName evidence="3">Apea-like HEPN domain-containing protein</fullName>
    </recommendedName>
</protein>
<sequence>MLTPKKKYYYILSYGLPPDSILRELYIKDALPDNEGLVKLFEIFKIDDCHLLVRHCQLSVRLSEEGKLDAFFYETEYYQEEVNIDAFKKESLEEIIKSLNRLQFAFMDLRNQRRYAPFERNRHQSNIYDIEVLDCETGNKIFRLPDTAYKVIGEMSFLGFPRNVPLQKIYDVLKIHKDNIDECFDRIDEYVDRFLSFENLSSDPVLHLITLWTLQKICDVLKIHKNNIYEYVDRIDEYVNRFLSLENLNSDPVLHLLSVSSLYEYIKETSDNHLDLRFNEIKIGKIGKEKVGKKNFQDKELTFKDKFICTRNLAAHGLVDEYTTVYNLEQILEIAPPETSTSGKRFYSFNRYNTSHINLINGVIGEVQPIIQQYLRKELGLNQ</sequence>
<evidence type="ECO:0008006" key="3">
    <source>
        <dbReference type="Google" id="ProtNLM"/>
    </source>
</evidence>
<gene>
    <name evidence="1" type="ORF">VB774_23585</name>
</gene>
<dbReference type="Proteomes" id="UP001301388">
    <property type="component" value="Unassembled WGS sequence"/>
</dbReference>
<accession>A0ABU5TRA0</accession>